<dbReference type="RefSeq" id="XP_001243218.2">
    <property type="nucleotide sequence ID" value="XM_001243217.2"/>
</dbReference>
<dbReference type="GO" id="GO:0004674">
    <property type="term" value="F:protein serine/threonine kinase activity"/>
    <property type="evidence" value="ECO:0007669"/>
    <property type="project" value="UniProtKB-KW"/>
</dbReference>
<keyword evidence="2" id="KW-0808">Transferase</keyword>
<dbReference type="Proteomes" id="UP000001261">
    <property type="component" value="Unassembled WGS sequence"/>
</dbReference>
<keyword evidence="2" id="KW-0723">Serine/threonine-protein kinase</keyword>
<organism evidence="2 3">
    <name type="scientific">Coccidioides immitis (strain RS)</name>
    <name type="common">Valley fever fungus</name>
    <dbReference type="NCBI Taxonomy" id="246410"/>
    <lineage>
        <taxon>Eukaryota</taxon>
        <taxon>Fungi</taxon>
        <taxon>Dikarya</taxon>
        <taxon>Ascomycota</taxon>
        <taxon>Pezizomycotina</taxon>
        <taxon>Eurotiomycetes</taxon>
        <taxon>Eurotiomycetidae</taxon>
        <taxon>Onygenales</taxon>
        <taxon>Onygenaceae</taxon>
        <taxon>Coccidioides</taxon>
    </lineage>
</organism>
<dbReference type="PANTHER" id="PTHR44167:SF30">
    <property type="entry name" value="PHOSPHORYLASE KINASE"/>
    <property type="match status" value="1"/>
</dbReference>
<dbReference type="InterPro" id="IPR011009">
    <property type="entry name" value="Kinase-like_dom_sf"/>
</dbReference>
<evidence type="ECO:0000313" key="3">
    <source>
        <dbReference type="Proteomes" id="UP000001261"/>
    </source>
</evidence>
<dbReference type="EMBL" id="GG704912">
    <property type="protein sequence ID" value="EAS31635.3"/>
    <property type="molecule type" value="Genomic_DNA"/>
</dbReference>
<dbReference type="GeneID" id="4560862"/>
<name>J3K9N3_COCIM</name>
<keyword evidence="2" id="KW-0418">Kinase</keyword>
<sequence length="278" mass="31948">MIFFQDTIPKKSMFVFEYFADHLLHLAQKDLPLEVTKRILRDALRGIAELHDQDIVHTDIKADNVFIDWEGQSDEIIIKRVQLGDLEDAAHIPPGSHMIGKQAGNWMWRRPEAHAKGPLDKPSDIFSFALVAFNAFMRLHKRVIFAVGEDELDEGVDRLSIVIERQISYFADEGGMSGFLKHLGDNPWVRVFEVIRDGFDKDHPRRPPSLWKGVDKEFKSLVCAMTNFDPKKRITAHEALAHKWFEDVSHEQEKQILLESISLISASQIVTLSLLNRE</sequence>
<evidence type="ECO:0000259" key="1">
    <source>
        <dbReference type="PROSITE" id="PS50011"/>
    </source>
</evidence>
<reference evidence="3" key="2">
    <citation type="journal article" date="2010" name="Genome Res.">
        <title>Population genomic sequencing of Coccidioides fungi reveals recent hybridization and transposon control.</title>
        <authorList>
            <person name="Neafsey D.E."/>
            <person name="Barker B.M."/>
            <person name="Sharpton T.J."/>
            <person name="Stajich J.E."/>
            <person name="Park D.J."/>
            <person name="Whiston E."/>
            <person name="Hung C.-Y."/>
            <person name="McMahan C."/>
            <person name="White J."/>
            <person name="Sykes S."/>
            <person name="Heiman D."/>
            <person name="Young S."/>
            <person name="Zeng Q."/>
            <person name="Abouelleil A."/>
            <person name="Aftuck L."/>
            <person name="Bessette D."/>
            <person name="Brown A."/>
            <person name="FitzGerald M."/>
            <person name="Lui A."/>
            <person name="Macdonald J.P."/>
            <person name="Priest M."/>
            <person name="Orbach M.J."/>
            <person name="Galgiani J.N."/>
            <person name="Kirkland T.N."/>
            <person name="Cole G.T."/>
            <person name="Birren B.W."/>
            <person name="Henn M.R."/>
            <person name="Taylor J.W."/>
            <person name="Rounsley S.D."/>
        </authorList>
    </citation>
    <scope>GENOME REANNOTATION</scope>
    <source>
        <strain evidence="3">RS</strain>
    </source>
</reference>
<protein>
    <submittedName>
        <fullName evidence="2">Serine/threonine protein kinase</fullName>
    </submittedName>
</protein>
<accession>J3K9N3</accession>
<dbReference type="STRING" id="246410.J3K9N3"/>
<dbReference type="OrthoDB" id="4062651at2759"/>
<dbReference type="InterPro" id="IPR008271">
    <property type="entry name" value="Ser/Thr_kinase_AS"/>
</dbReference>
<feature type="domain" description="Protein kinase" evidence="1">
    <location>
        <begin position="1"/>
        <end position="245"/>
    </location>
</feature>
<proteinExistence type="predicted"/>
<keyword evidence="3" id="KW-1185">Reference proteome</keyword>
<dbReference type="InParanoid" id="J3K9N3"/>
<dbReference type="VEuPathDB" id="FungiDB:CIMG_07114"/>
<dbReference type="InterPro" id="IPR000719">
    <property type="entry name" value="Prot_kinase_dom"/>
</dbReference>
<dbReference type="AlphaFoldDB" id="J3K9N3"/>
<dbReference type="PROSITE" id="PS00108">
    <property type="entry name" value="PROTEIN_KINASE_ST"/>
    <property type="match status" value="1"/>
</dbReference>
<dbReference type="KEGG" id="cim:CIMG_07114"/>
<dbReference type="Pfam" id="PF00069">
    <property type="entry name" value="Pkinase"/>
    <property type="match status" value="1"/>
</dbReference>
<evidence type="ECO:0000313" key="2">
    <source>
        <dbReference type="EMBL" id="EAS31635.3"/>
    </source>
</evidence>
<dbReference type="SMART" id="SM00220">
    <property type="entry name" value="S_TKc"/>
    <property type="match status" value="1"/>
</dbReference>
<dbReference type="PANTHER" id="PTHR44167">
    <property type="entry name" value="OVARIAN-SPECIFIC SERINE/THREONINE-PROTEIN KINASE LOK-RELATED"/>
    <property type="match status" value="1"/>
</dbReference>
<dbReference type="Gene3D" id="1.10.510.10">
    <property type="entry name" value="Transferase(Phosphotransferase) domain 1"/>
    <property type="match status" value="1"/>
</dbReference>
<dbReference type="GO" id="GO:0005524">
    <property type="term" value="F:ATP binding"/>
    <property type="evidence" value="ECO:0007669"/>
    <property type="project" value="InterPro"/>
</dbReference>
<gene>
    <name evidence="2" type="ORF">CIMG_07114</name>
</gene>
<dbReference type="SUPFAM" id="SSF56112">
    <property type="entry name" value="Protein kinase-like (PK-like)"/>
    <property type="match status" value="1"/>
</dbReference>
<dbReference type="PROSITE" id="PS50011">
    <property type="entry name" value="PROTEIN_KINASE_DOM"/>
    <property type="match status" value="1"/>
</dbReference>
<dbReference type="GO" id="GO:0044773">
    <property type="term" value="P:mitotic DNA damage checkpoint signaling"/>
    <property type="evidence" value="ECO:0007669"/>
    <property type="project" value="TreeGrafter"/>
</dbReference>
<dbReference type="OMA" id="WVQVFEV"/>
<dbReference type="GO" id="GO:0005634">
    <property type="term" value="C:nucleus"/>
    <property type="evidence" value="ECO:0007669"/>
    <property type="project" value="TreeGrafter"/>
</dbReference>
<reference evidence="3" key="1">
    <citation type="journal article" date="2009" name="Genome Res.">
        <title>Comparative genomic analyses of the human fungal pathogens Coccidioides and their relatives.</title>
        <authorList>
            <person name="Sharpton T.J."/>
            <person name="Stajich J.E."/>
            <person name="Rounsley S.D."/>
            <person name="Gardner M.J."/>
            <person name="Wortman J.R."/>
            <person name="Jordar V.S."/>
            <person name="Maiti R."/>
            <person name="Kodira C.D."/>
            <person name="Neafsey D.E."/>
            <person name="Zeng Q."/>
            <person name="Hung C.-Y."/>
            <person name="McMahan C."/>
            <person name="Muszewska A."/>
            <person name="Grynberg M."/>
            <person name="Mandel M.A."/>
            <person name="Kellner E.M."/>
            <person name="Barker B.M."/>
            <person name="Galgiani J.N."/>
            <person name="Orbach M.J."/>
            <person name="Kirkland T.N."/>
            <person name="Cole G.T."/>
            <person name="Henn M.R."/>
            <person name="Birren B.W."/>
            <person name="Taylor J.W."/>
        </authorList>
    </citation>
    <scope>NUCLEOTIDE SEQUENCE [LARGE SCALE GENOMIC DNA]</scope>
    <source>
        <strain evidence="3">RS</strain>
    </source>
</reference>